<reference evidence="7" key="1">
    <citation type="submission" date="2016-10" db="EMBL/GenBank/DDBJ databases">
        <authorList>
            <person name="Varghese N."/>
            <person name="Submissions S."/>
        </authorList>
    </citation>
    <scope>NUCLEOTIDE SEQUENCE [LARGE SCALE GENOMIC DNA]</scope>
    <source>
        <strain evidence="7">B48,IBRC-M 10115,DSM 25386,CECT 8001</strain>
    </source>
</reference>
<dbReference type="NCBIfam" id="TIGR02861">
    <property type="entry name" value="SASP_H"/>
    <property type="match status" value="1"/>
</dbReference>
<feature type="region of interest" description="Disordered" evidence="5">
    <location>
        <begin position="37"/>
        <end position="59"/>
    </location>
</feature>
<dbReference type="EMBL" id="FOBW01000001">
    <property type="protein sequence ID" value="SEM10303.1"/>
    <property type="molecule type" value="Genomic_DNA"/>
</dbReference>
<evidence type="ECO:0000256" key="3">
    <source>
        <dbReference type="ARBA" id="ARBA00022969"/>
    </source>
</evidence>
<evidence type="ECO:0000256" key="4">
    <source>
        <dbReference type="HAMAP-Rule" id="MF_00667"/>
    </source>
</evidence>
<evidence type="ECO:0000256" key="5">
    <source>
        <dbReference type="SAM" id="MobiDB-lite"/>
    </source>
</evidence>
<sequence length="59" mass="6680">MDLNRVKQILSSKAEIPVNYHGVPVWIENVDDSSQMATVTGRDTRDEPMPVPINDLKEE</sequence>
<evidence type="ECO:0000256" key="2">
    <source>
        <dbReference type="ARBA" id="ARBA00006573"/>
    </source>
</evidence>
<evidence type="ECO:0000313" key="6">
    <source>
        <dbReference type="EMBL" id="SEM10303.1"/>
    </source>
</evidence>
<evidence type="ECO:0000256" key="1">
    <source>
        <dbReference type="ARBA" id="ARBA00004288"/>
    </source>
</evidence>
<dbReference type="OrthoDB" id="2721675at2"/>
<proteinExistence type="evidence at transcript level"/>
<keyword evidence="7" id="KW-1185">Reference proteome</keyword>
<dbReference type="HAMAP" id="MF_00667">
    <property type="entry name" value="SspH"/>
    <property type="match status" value="1"/>
</dbReference>
<dbReference type="GO" id="GO:0030435">
    <property type="term" value="P:sporulation resulting in formation of a cellular spore"/>
    <property type="evidence" value="ECO:0007669"/>
    <property type="project" value="UniProtKB-KW"/>
</dbReference>
<keyword evidence="3 4" id="KW-0749">Sporulation</keyword>
<gene>
    <name evidence="4" type="primary">sspH</name>
    <name evidence="6" type="ORF">SAMN05192533_10120</name>
</gene>
<protein>
    <recommendedName>
        <fullName evidence="4">Small, acid-soluble spore protein H</fullName>
        <shortName evidence="4">SASP H</shortName>
    </recommendedName>
</protein>
<dbReference type="RefSeq" id="WP_090739931.1">
    <property type="nucleotide sequence ID" value="NZ_FOBW01000001.1"/>
</dbReference>
<accession>A0A1H7VM35</accession>
<dbReference type="InterPro" id="IPR012610">
    <property type="entry name" value="SASP_SspH"/>
</dbReference>
<name>A0A1H7VM35_9BACI</name>
<comment type="subcellular location">
    <subcellularLocation>
        <location evidence="1 4">Spore core</location>
    </subcellularLocation>
</comment>
<evidence type="ECO:0000313" key="7">
    <source>
        <dbReference type="Proteomes" id="UP000198553"/>
    </source>
</evidence>
<organism evidence="6 7">
    <name type="scientific">Mesobacillus persicus</name>
    <dbReference type="NCBI Taxonomy" id="930146"/>
    <lineage>
        <taxon>Bacteria</taxon>
        <taxon>Bacillati</taxon>
        <taxon>Bacillota</taxon>
        <taxon>Bacilli</taxon>
        <taxon>Bacillales</taxon>
        <taxon>Bacillaceae</taxon>
        <taxon>Mesobacillus</taxon>
    </lineage>
</organism>
<comment type="induction">
    <text evidence="4">Expressed only in the forespore compartment of sporulating cells.</text>
</comment>
<dbReference type="Pfam" id="PF08141">
    <property type="entry name" value="SspH"/>
    <property type="match status" value="1"/>
</dbReference>
<dbReference type="GO" id="GO:0030436">
    <property type="term" value="P:asexual sporulation"/>
    <property type="evidence" value="ECO:0007669"/>
    <property type="project" value="UniProtKB-UniRule"/>
</dbReference>
<comment type="similarity">
    <text evidence="2 4">Belongs to the SspH family.</text>
</comment>
<dbReference type="AlphaFoldDB" id="A0A1H7VM35"/>
<dbReference type="GO" id="GO:0042601">
    <property type="term" value="C:endospore-forming forespore"/>
    <property type="evidence" value="ECO:0007669"/>
    <property type="project" value="InterPro"/>
</dbReference>
<dbReference type="Proteomes" id="UP000198553">
    <property type="component" value="Unassembled WGS sequence"/>
</dbReference>